<protein>
    <submittedName>
        <fullName evidence="1">Uncharacterized protein</fullName>
    </submittedName>
</protein>
<dbReference type="AlphaFoldDB" id="A0A1B2ABQ1"/>
<keyword evidence="2" id="KW-1185">Reference proteome</keyword>
<dbReference type="PATRIC" id="fig|692370.5.peg.1068"/>
<evidence type="ECO:0000313" key="1">
    <source>
        <dbReference type="EMBL" id="ANY19576.1"/>
    </source>
</evidence>
<sequence>MTPKQIRNQMIRQVLERDEVDNRLLKFFDLDPSAGVEGEVPASYPELVDPDTEDEVYYGTVPFEIQVGIMGQTHTIDCRAVYSATLVQDGSIQALLDGVLGDCEIEYQMITRMPRPGIGILGYRDGRPLAPRWQSFEPGPLLPWDLRMMVRAFVERDAARQAEI</sequence>
<dbReference type="STRING" id="692370.A6F68_01055"/>
<gene>
    <name evidence="1" type="ORF">A6F68_01055</name>
</gene>
<reference evidence="1 2" key="1">
    <citation type="submission" date="2016-07" db="EMBL/GenBank/DDBJ databases">
        <title>Complete genome sequence of Altererythrobacter dongtanensis KCTC 22672, a type strain with esterase isolated from tidal flat.</title>
        <authorList>
            <person name="Cheng H."/>
            <person name="Wu Y.-H."/>
            <person name="Zhou P."/>
            <person name="Huo Y.-Y."/>
            <person name="Wang C.-S."/>
            <person name="Xu X.-W."/>
        </authorList>
    </citation>
    <scope>NUCLEOTIDE SEQUENCE [LARGE SCALE GENOMIC DNA]</scope>
    <source>
        <strain evidence="1 2">KCTC 22672</strain>
    </source>
</reference>
<name>A0A1B2ABQ1_9SPHN</name>
<dbReference type="EMBL" id="CP016591">
    <property type="protein sequence ID" value="ANY19576.1"/>
    <property type="molecule type" value="Genomic_DNA"/>
</dbReference>
<evidence type="ECO:0000313" key="2">
    <source>
        <dbReference type="Proteomes" id="UP000092932"/>
    </source>
</evidence>
<accession>A0A1B2ABQ1</accession>
<proteinExistence type="predicted"/>
<dbReference type="Proteomes" id="UP000092932">
    <property type="component" value="Chromosome"/>
</dbReference>
<organism evidence="1 2">
    <name type="scientific">Tsuneonella dongtanensis</name>
    <dbReference type="NCBI Taxonomy" id="692370"/>
    <lineage>
        <taxon>Bacteria</taxon>
        <taxon>Pseudomonadati</taxon>
        <taxon>Pseudomonadota</taxon>
        <taxon>Alphaproteobacteria</taxon>
        <taxon>Sphingomonadales</taxon>
        <taxon>Erythrobacteraceae</taxon>
        <taxon>Tsuneonella</taxon>
    </lineage>
</organism>
<dbReference type="KEGG" id="ado:A6F68_01055"/>